<dbReference type="EMBL" id="CM007387">
    <property type="protein sequence ID" value="ONK65671.1"/>
    <property type="molecule type" value="Genomic_DNA"/>
</dbReference>
<dbReference type="PANTHER" id="PTHR11538">
    <property type="entry name" value="PHENYLALANYL-TRNA SYNTHETASE"/>
    <property type="match status" value="1"/>
</dbReference>
<dbReference type="AlphaFoldDB" id="A0A5P1EM96"/>
<dbReference type="GO" id="GO:0000049">
    <property type="term" value="F:tRNA binding"/>
    <property type="evidence" value="ECO:0007669"/>
    <property type="project" value="InterPro"/>
</dbReference>
<protein>
    <recommendedName>
        <fullName evidence="6">Phenylalanyl-tRNA synthetase domain-containing protein</fullName>
    </recommendedName>
</protein>
<keyword evidence="4" id="KW-0648">Protein biosynthesis</keyword>
<reference evidence="8" key="1">
    <citation type="journal article" date="2017" name="Nat. Commun.">
        <title>The asparagus genome sheds light on the origin and evolution of a young Y chromosome.</title>
        <authorList>
            <person name="Harkess A."/>
            <person name="Zhou J."/>
            <person name="Xu C."/>
            <person name="Bowers J.E."/>
            <person name="Van der Hulst R."/>
            <person name="Ayyampalayam S."/>
            <person name="Mercati F."/>
            <person name="Riccardi P."/>
            <person name="McKain M.R."/>
            <person name="Kakrana A."/>
            <person name="Tang H."/>
            <person name="Ray J."/>
            <person name="Groenendijk J."/>
            <person name="Arikit S."/>
            <person name="Mathioni S.M."/>
            <person name="Nakano M."/>
            <person name="Shan H."/>
            <person name="Telgmann-Rauber A."/>
            <person name="Kanno A."/>
            <person name="Yue Z."/>
            <person name="Chen H."/>
            <person name="Li W."/>
            <person name="Chen Y."/>
            <person name="Xu X."/>
            <person name="Zhang Y."/>
            <person name="Luo S."/>
            <person name="Chen H."/>
            <person name="Gao J."/>
            <person name="Mao Z."/>
            <person name="Pires J.C."/>
            <person name="Luo M."/>
            <person name="Kudrna D."/>
            <person name="Wing R.A."/>
            <person name="Meyers B.C."/>
            <person name="Yi K."/>
            <person name="Kong H."/>
            <person name="Lavrijsen P."/>
            <person name="Sunseri F."/>
            <person name="Falavigna A."/>
            <person name="Ye Y."/>
            <person name="Leebens-Mack J.H."/>
            <person name="Chen G."/>
        </authorList>
    </citation>
    <scope>NUCLEOTIDE SEQUENCE [LARGE SCALE GENOMIC DNA]</scope>
    <source>
        <strain evidence="8">cv. DH0086</strain>
    </source>
</reference>
<accession>A0A5P1EM96</accession>
<evidence type="ECO:0000256" key="2">
    <source>
        <dbReference type="ARBA" id="ARBA00022741"/>
    </source>
</evidence>
<keyword evidence="2" id="KW-0547">Nucleotide-binding</keyword>
<gene>
    <name evidence="7" type="ORF">A4U43_C07F39500</name>
</gene>
<evidence type="ECO:0000313" key="7">
    <source>
        <dbReference type="EMBL" id="ONK65671.1"/>
    </source>
</evidence>
<dbReference type="InterPro" id="IPR045864">
    <property type="entry name" value="aa-tRNA-synth_II/BPL/LPL"/>
</dbReference>
<dbReference type="PANTHER" id="PTHR11538:SF41">
    <property type="entry name" value="PHENYLALANINE--TRNA LIGASE, MITOCHONDRIAL"/>
    <property type="match status" value="1"/>
</dbReference>
<organism evidence="7 8">
    <name type="scientific">Asparagus officinalis</name>
    <name type="common">Garden asparagus</name>
    <dbReference type="NCBI Taxonomy" id="4686"/>
    <lineage>
        <taxon>Eukaryota</taxon>
        <taxon>Viridiplantae</taxon>
        <taxon>Streptophyta</taxon>
        <taxon>Embryophyta</taxon>
        <taxon>Tracheophyta</taxon>
        <taxon>Spermatophyta</taxon>
        <taxon>Magnoliopsida</taxon>
        <taxon>Liliopsida</taxon>
        <taxon>Asparagales</taxon>
        <taxon>Asparagaceae</taxon>
        <taxon>Asparagoideae</taxon>
        <taxon>Asparagus</taxon>
    </lineage>
</organism>
<evidence type="ECO:0000256" key="5">
    <source>
        <dbReference type="ARBA" id="ARBA00023146"/>
    </source>
</evidence>
<evidence type="ECO:0000256" key="1">
    <source>
        <dbReference type="ARBA" id="ARBA00022598"/>
    </source>
</evidence>
<dbReference type="Proteomes" id="UP000243459">
    <property type="component" value="Chromosome 7"/>
</dbReference>
<keyword evidence="8" id="KW-1185">Reference proteome</keyword>
<dbReference type="SUPFAM" id="SSF55681">
    <property type="entry name" value="Class II aaRS and biotin synthetases"/>
    <property type="match status" value="1"/>
</dbReference>
<dbReference type="Pfam" id="PF01409">
    <property type="entry name" value="tRNA-synt_2d"/>
    <property type="match status" value="1"/>
</dbReference>
<evidence type="ECO:0000256" key="4">
    <source>
        <dbReference type="ARBA" id="ARBA00022917"/>
    </source>
</evidence>
<feature type="domain" description="Phenylalanyl-tRNA synthetase" evidence="6">
    <location>
        <begin position="85"/>
        <end position="159"/>
    </location>
</feature>
<dbReference type="Gene3D" id="3.30.930.10">
    <property type="entry name" value="Bira Bifunctional Protein, Domain 2"/>
    <property type="match status" value="1"/>
</dbReference>
<dbReference type="GO" id="GO:0006432">
    <property type="term" value="P:phenylalanyl-tRNA aminoacylation"/>
    <property type="evidence" value="ECO:0007669"/>
    <property type="project" value="TreeGrafter"/>
</dbReference>
<sequence>MELALKIVKEKLLGRVNGVSYCLVGEGGGVSGCLEIRRGPFQDINLDVVISHICTLNDSFASRFQVLKLSSLPHLYINEDVNIIILTMYWFLADHVTRSYNDTYYVDSQHVLRCHTSAHQAELLRKGHTHFLVTGDVYRRDSIDSTHYPVFHQMEGVRVFSPDDWVGSGIDATYTWP</sequence>
<dbReference type="InterPro" id="IPR002319">
    <property type="entry name" value="Phenylalanyl-tRNA_Synthase"/>
</dbReference>
<dbReference type="GO" id="GO:0005739">
    <property type="term" value="C:mitochondrion"/>
    <property type="evidence" value="ECO:0007669"/>
    <property type="project" value="TreeGrafter"/>
</dbReference>
<keyword evidence="3" id="KW-0067">ATP-binding</keyword>
<evidence type="ECO:0000256" key="3">
    <source>
        <dbReference type="ARBA" id="ARBA00022840"/>
    </source>
</evidence>
<keyword evidence="5" id="KW-0030">Aminoacyl-tRNA synthetase</keyword>
<keyword evidence="1" id="KW-0436">Ligase</keyword>
<dbReference type="GO" id="GO:0005524">
    <property type="term" value="F:ATP binding"/>
    <property type="evidence" value="ECO:0007669"/>
    <property type="project" value="UniProtKB-KW"/>
</dbReference>
<dbReference type="Gramene" id="ONK65671">
    <property type="protein sequence ID" value="ONK65671"/>
    <property type="gene ID" value="A4U43_C07F39500"/>
</dbReference>
<evidence type="ECO:0000259" key="6">
    <source>
        <dbReference type="Pfam" id="PF01409"/>
    </source>
</evidence>
<evidence type="ECO:0000313" key="8">
    <source>
        <dbReference type="Proteomes" id="UP000243459"/>
    </source>
</evidence>
<proteinExistence type="predicted"/>
<dbReference type="GO" id="GO:0004826">
    <property type="term" value="F:phenylalanine-tRNA ligase activity"/>
    <property type="evidence" value="ECO:0007669"/>
    <property type="project" value="TreeGrafter"/>
</dbReference>
<name>A0A5P1EM96_ASPOF</name>